<comment type="caution">
    <text evidence="1">The sequence shown here is derived from an EMBL/GenBank/DDBJ whole genome shotgun (WGS) entry which is preliminary data.</text>
</comment>
<keyword evidence="2" id="KW-1185">Reference proteome</keyword>
<proteinExistence type="predicted"/>
<protein>
    <submittedName>
        <fullName evidence="1">Uncharacterized protein</fullName>
    </submittedName>
</protein>
<dbReference type="AlphaFoldDB" id="A0A0A6P2T5"/>
<organism evidence="1 2">
    <name type="scientific">Candidatus Thiomargarita nelsonii</name>
    <dbReference type="NCBI Taxonomy" id="1003181"/>
    <lineage>
        <taxon>Bacteria</taxon>
        <taxon>Pseudomonadati</taxon>
        <taxon>Pseudomonadota</taxon>
        <taxon>Gammaproteobacteria</taxon>
        <taxon>Thiotrichales</taxon>
        <taxon>Thiotrichaceae</taxon>
        <taxon>Thiomargarita</taxon>
    </lineage>
</organism>
<reference evidence="1 2" key="1">
    <citation type="journal article" date="2016" name="Front. Microbiol.">
        <title>Single-Cell (Meta-)Genomics of a Dimorphic Candidatus Thiomargarita nelsonii Reveals Genomic Plasticity.</title>
        <authorList>
            <person name="Flood B.E."/>
            <person name="Fliss P."/>
            <person name="Jones D.S."/>
            <person name="Dick G.J."/>
            <person name="Jain S."/>
            <person name="Kaster A.K."/>
            <person name="Winkel M."/>
            <person name="Mussmann M."/>
            <person name="Bailey J."/>
        </authorList>
    </citation>
    <scope>NUCLEOTIDE SEQUENCE [LARGE SCALE GENOMIC DNA]</scope>
    <source>
        <strain evidence="1">Hydrate Ridge</strain>
    </source>
</reference>
<dbReference type="Proteomes" id="UP000030428">
    <property type="component" value="Unassembled WGS sequence"/>
</dbReference>
<name>A0A0A6P2T5_9GAMM</name>
<gene>
    <name evidence="1" type="ORF">PN36_19105</name>
</gene>
<evidence type="ECO:0000313" key="2">
    <source>
        <dbReference type="Proteomes" id="UP000030428"/>
    </source>
</evidence>
<sequence length="69" mass="7890">MSSNPLDPIWKAHQISTDCFEIAQEVIKQQKANLFTDSDWITAPNAPQDITKKNLVNRQKPYWTGENSS</sequence>
<accession>A0A0A6P2T5</accession>
<dbReference type="EMBL" id="JSZA02000077">
    <property type="protein sequence ID" value="KHD04747.1"/>
    <property type="molecule type" value="Genomic_DNA"/>
</dbReference>
<evidence type="ECO:0000313" key="1">
    <source>
        <dbReference type="EMBL" id="KHD04747.1"/>
    </source>
</evidence>